<dbReference type="SUPFAM" id="SSF109854">
    <property type="entry name" value="DinB/YfiT-like putative metalloenzymes"/>
    <property type="match status" value="1"/>
</dbReference>
<dbReference type="EMBL" id="MLJW01000203">
    <property type="protein sequence ID" value="OIQ93629.1"/>
    <property type="molecule type" value="Genomic_DNA"/>
</dbReference>
<reference evidence="2" key="1">
    <citation type="submission" date="2016-10" db="EMBL/GenBank/DDBJ databases">
        <title>Sequence of Gallionella enrichment culture.</title>
        <authorList>
            <person name="Poehlein A."/>
            <person name="Muehling M."/>
            <person name="Daniel R."/>
        </authorList>
    </citation>
    <scope>NUCLEOTIDE SEQUENCE</scope>
</reference>
<sequence length="171" mass="20456">MCYKRNGNYRKFYLGCMNLYPSLQDRLNNQHQAIKEIIADISNERIHEELINGKWSIHDNIAHLARFQPIFIERIETIILNDEPSFESYTAELDEEFEVWRNKPTIELLEQLYKDRKLLFRLLSLMPGEKLLRAGIHKKYGRLNMLQWTEFFLLHEAHHILTIFKLANGIV</sequence>
<gene>
    <name evidence="2" type="ORF">GALL_243880</name>
</gene>
<feature type="domain" description="DinB-like" evidence="1">
    <location>
        <begin position="30"/>
        <end position="163"/>
    </location>
</feature>
<evidence type="ECO:0000259" key="1">
    <source>
        <dbReference type="Pfam" id="PF12867"/>
    </source>
</evidence>
<organism evidence="2">
    <name type="scientific">mine drainage metagenome</name>
    <dbReference type="NCBI Taxonomy" id="410659"/>
    <lineage>
        <taxon>unclassified sequences</taxon>
        <taxon>metagenomes</taxon>
        <taxon>ecological metagenomes</taxon>
    </lineage>
</organism>
<name>A0A1J5RZW4_9ZZZZ</name>
<proteinExistence type="predicted"/>
<dbReference type="InterPro" id="IPR034660">
    <property type="entry name" value="DinB/YfiT-like"/>
</dbReference>
<evidence type="ECO:0000313" key="2">
    <source>
        <dbReference type="EMBL" id="OIQ93629.1"/>
    </source>
</evidence>
<comment type="caution">
    <text evidence="2">The sequence shown here is derived from an EMBL/GenBank/DDBJ whole genome shotgun (WGS) entry which is preliminary data.</text>
</comment>
<protein>
    <submittedName>
        <fullName evidence="2">DinB superfamily protein</fullName>
    </submittedName>
</protein>
<dbReference type="AlphaFoldDB" id="A0A1J5RZW4"/>
<dbReference type="Pfam" id="PF12867">
    <property type="entry name" value="DinB_2"/>
    <property type="match status" value="1"/>
</dbReference>
<dbReference type="Gene3D" id="1.20.120.450">
    <property type="entry name" value="dinb family like domain"/>
    <property type="match status" value="1"/>
</dbReference>
<dbReference type="InterPro" id="IPR024775">
    <property type="entry name" value="DinB-like"/>
</dbReference>
<accession>A0A1J5RZW4</accession>